<protein>
    <recommendedName>
        <fullName evidence="1">ORC1/DEAH AAA+ ATPase domain-containing protein</fullName>
    </recommendedName>
</protein>
<dbReference type="InterPro" id="IPR052026">
    <property type="entry name" value="ExeA_AAA_ATPase_DNA-bind"/>
</dbReference>
<dbReference type="PANTHER" id="PTHR35894">
    <property type="entry name" value="GENERAL SECRETION PATHWAY PROTEIN A-RELATED"/>
    <property type="match status" value="1"/>
</dbReference>
<gene>
    <name evidence="2" type="ORF">CCBH4851_00256</name>
</gene>
<dbReference type="Gene3D" id="3.40.50.300">
    <property type="entry name" value="P-loop containing nucleotide triphosphate hydrolases"/>
    <property type="match status" value="1"/>
</dbReference>
<feature type="domain" description="ORC1/DEAH AAA+ ATPase" evidence="1">
    <location>
        <begin position="155"/>
        <end position="293"/>
    </location>
</feature>
<dbReference type="RefSeq" id="WP_019726697.1">
    <property type="nucleotide sequence ID" value="NZ_CBDDSE010000001.1"/>
</dbReference>
<sequence>MQMKLKRVLADLGIPQSELAASLEKPDGQPLSQAAVAQLVNHGQWPKTIDRSGLEHKIKETLFARGANDDHIRDLFVMEADAAPPAKTDAAPALNNADSKESDTMLLRKYTLTPEAKHHFRLPRDPFTYEMQSAEDVFLSDDIRYVRQSIRQTAKHGGMLAVIGESGAGKSTLREDLAEWIQVNQEPITIIEPYVLGSEDSDRKGKPLKSIDIISAVIRTIAPGDKARGSLEDRSEQMHQLLKSQVGKKHVLVIEEAHSLSEATIKHLKRFYEIKSGFKQLLSIILIGQTELDIKLSENNAAVREVVQRCEKVWLQPLDNNVEAYLKHKLARVDVDYLDVFEPSAFTEIRNCLRSTVPVGRGGHRSVQTSSLCYPLAVNNLVSGAMNEAVKVCEPKVTGELIAAAVRAGV</sequence>
<dbReference type="AlphaFoldDB" id="A0A0P0A719"/>
<dbReference type="Pfam" id="PF13401">
    <property type="entry name" value="AAA_22"/>
    <property type="match status" value="1"/>
</dbReference>
<organism evidence="2">
    <name type="scientific">Pseudomonas aeruginosa</name>
    <dbReference type="NCBI Taxonomy" id="287"/>
    <lineage>
        <taxon>Bacteria</taxon>
        <taxon>Pseudomonadati</taxon>
        <taxon>Pseudomonadota</taxon>
        <taxon>Gammaproteobacteria</taxon>
        <taxon>Pseudomonadales</taxon>
        <taxon>Pseudomonadaceae</taxon>
        <taxon>Pseudomonas</taxon>
    </lineage>
</organism>
<dbReference type="InterPro" id="IPR027417">
    <property type="entry name" value="P-loop_NTPase"/>
</dbReference>
<dbReference type="EMBL" id="KT454971">
    <property type="protein sequence ID" value="ALI58959.1"/>
    <property type="molecule type" value="Genomic_DNA"/>
</dbReference>
<reference evidence="2" key="1">
    <citation type="submission" date="2015-08" db="EMBL/GenBank/DDBJ databases">
        <title>Pseudomonas aeruginosa strain CCBH4851 chromosome region.</title>
        <authorList>
            <person name="Silveira M.C."/>
            <person name="Carvalho-Assef A.P.D."/>
            <person name="Albano R.M."/>
        </authorList>
    </citation>
    <scope>NUCLEOTIDE SEQUENCE</scope>
    <source>
        <strain evidence="2">CCBH4851</strain>
    </source>
</reference>
<dbReference type="InterPro" id="IPR049945">
    <property type="entry name" value="AAA_22"/>
</dbReference>
<name>A0A0P0A719_PSEAI</name>
<dbReference type="GO" id="GO:0016887">
    <property type="term" value="F:ATP hydrolysis activity"/>
    <property type="evidence" value="ECO:0007669"/>
    <property type="project" value="InterPro"/>
</dbReference>
<proteinExistence type="predicted"/>
<dbReference type="PATRIC" id="fig|287.2965.peg.5326"/>
<dbReference type="SUPFAM" id="SSF52540">
    <property type="entry name" value="P-loop containing nucleoside triphosphate hydrolases"/>
    <property type="match status" value="1"/>
</dbReference>
<evidence type="ECO:0000313" key="2">
    <source>
        <dbReference type="EMBL" id="ALI58959.1"/>
    </source>
</evidence>
<dbReference type="PANTHER" id="PTHR35894:SF1">
    <property type="entry name" value="PHOSPHORIBULOKINASE _ URIDINE KINASE FAMILY"/>
    <property type="match status" value="1"/>
</dbReference>
<accession>A0A0P0A719</accession>
<evidence type="ECO:0000259" key="1">
    <source>
        <dbReference type="Pfam" id="PF13401"/>
    </source>
</evidence>